<proteinExistence type="predicted"/>
<keyword evidence="9" id="KW-1185">Reference proteome</keyword>
<dbReference type="InterPro" id="IPR015300">
    <property type="entry name" value="DNA-bd_pseudobarrel_sf"/>
</dbReference>
<evidence type="ECO:0000259" key="7">
    <source>
        <dbReference type="PROSITE" id="PS50863"/>
    </source>
</evidence>
<dbReference type="GO" id="GO:0005634">
    <property type="term" value="C:nucleus"/>
    <property type="evidence" value="ECO:0007669"/>
    <property type="project" value="UniProtKB-SubCell"/>
</dbReference>
<dbReference type="Proteomes" id="UP000824120">
    <property type="component" value="Chromosome 2"/>
</dbReference>
<dbReference type="AlphaFoldDB" id="A0A9J6ASH9"/>
<dbReference type="PANTHER" id="PTHR31391">
    <property type="entry name" value="B3 DOMAIN-CONTAINING PROTEIN OS11G0197600-RELATED"/>
    <property type="match status" value="1"/>
</dbReference>
<evidence type="ECO:0000256" key="1">
    <source>
        <dbReference type="ARBA" id="ARBA00004123"/>
    </source>
</evidence>
<comment type="subcellular location">
    <subcellularLocation>
        <location evidence="1">Nucleus</location>
    </subcellularLocation>
</comment>
<keyword evidence="4" id="KW-0804">Transcription</keyword>
<feature type="domain" description="TF-B3" evidence="7">
    <location>
        <begin position="302"/>
        <end position="400"/>
    </location>
</feature>
<keyword evidence="2" id="KW-0805">Transcription regulation</keyword>
<keyword evidence="6" id="KW-1133">Transmembrane helix</keyword>
<dbReference type="PROSITE" id="PS50863">
    <property type="entry name" value="B3"/>
    <property type="match status" value="2"/>
</dbReference>
<keyword evidence="5" id="KW-0539">Nucleus</keyword>
<reference evidence="8 9" key="1">
    <citation type="submission" date="2020-09" db="EMBL/GenBank/DDBJ databases">
        <title>De no assembly of potato wild relative species, Solanum commersonii.</title>
        <authorList>
            <person name="Cho K."/>
        </authorList>
    </citation>
    <scope>NUCLEOTIDE SEQUENCE [LARGE SCALE GENOMIC DNA]</scope>
    <source>
        <strain evidence="8">LZ3.2</strain>
        <tissue evidence="8">Leaf</tissue>
    </source>
</reference>
<dbReference type="Gene3D" id="2.40.330.10">
    <property type="entry name" value="DNA-binding pseudobarrel domain"/>
    <property type="match status" value="2"/>
</dbReference>
<dbReference type="InterPro" id="IPR044837">
    <property type="entry name" value="REM16-like"/>
</dbReference>
<dbReference type="GO" id="GO:0003677">
    <property type="term" value="F:DNA binding"/>
    <property type="evidence" value="ECO:0007669"/>
    <property type="project" value="UniProtKB-KW"/>
</dbReference>
<evidence type="ECO:0000256" key="5">
    <source>
        <dbReference type="ARBA" id="ARBA00023242"/>
    </source>
</evidence>
<dbReference type="Pfam" id="PF02362">
    <property type="entry name" value="B3"/>
    <property type="match status" value="2"/>
</dbReference>
<dbReference type="OrthoDB" id="638806at2759"/>
<comment type="caution">
    <text evidence="8">The sequence shown here is derived from an EMBL/GenBank/DDBJ whole genome shotgun (WGS) entry which is preliminary data.</text>
</comment>
<gene>
    <name evidence="8" type="ORF">H5410_012469</name>
</gene>
<keyword evidence="3" id="KW-0238">DNA-binding</keyword>
<evidence type="ECO:0000313" key="9">
    <source>
        <dbReference type="Proteomes" id="UP000824120"/>
    </source>
</evidence>
<evidence type="ECO:0000256" key="3">
    <source>
        <dbReference type="ARBA" id="ARBA00023125"/>
    </source>
</evidence>
<organism evidence="8 9">
    <name type="scientific">Solanum commersonii</name>
    <name type="common">Commerson's wild potato</name>
    <name type="synonym">Commerson's nightshade</name>
    <dbReference type="NCBI Taxonomy" id="4109"/>
    <lineage>
        <taxon>Eukaryota</taxon>
        <taxon>Viridiplantae</taxon>
        <taxon>Streptophyta</taxon>
        <taxon>Embryophyta</taxon>
        <taxon>Tracheophyta</taxon>
        <taxon>Spermatophyta</taxon>
        <taxon>Magnoliopsida</taxon>
        <taxon>eudicotyledons</taxon>
        <taxon>Gunneridae</taxon>
        <taxon>Pentapetalae</taxon>
        <taxon>asterids</taxon>
        <taxon>lamiids</taxon>
        <taxon>Solanales</taxon>
        <taxon>Solanaceae</taxon>
        <taxon>Solanoideae</taxon>
        <taxon>Solaneae</taxon>
        <taxon>Solanum</taxon>
    </lineage>
</organism>
<evidence type="ECO:0000256" key="4">
    <source>
        <dbReference type="ARBA" id="ARBA00023163"/>
    </source>
</evidence>
<accession>A0A9J6ASH9</accession>
<evidence type="ECO:0000256" key="2">
    <source>
        <dbReference type="ARBA" id="ARBA00023015"/>
    </source>
</evidence>
<evidence type="ECO:0000256" key="6">
    <source>
        <dbReference type="SAM" id="Phobius"/>
    </source>
</evidence>
<feature type="transmembrane region" description="Helical" evidence="6">
    <location>
        <begin position="71"/>
        <end position="88"/>
    </location>
</feature>
<dbReference type="CDD" id="cd10017">
    <property type="entry name" value="B3_DNA"/>
    <property type="match status" value="2"/>
</dbReference>
<dbReference type="SMART" id="SM01019">
    <property type="entry name" value="B3"/>
    <property type="match status" value="2"/>
</dbReference>
<keyword evidence="6" id="KW-0472">Membrane</keyword>
<dbReference type="PANTHER" id="PTHR31391:SF131">
    <property type="entry name" value="TF-B3 DOMAIN-CONTAINING PROTEIN"/>
    <property type="match status" value="1"/>
</dbReference>
<dbReference type="SUPFAM" id="SSF101936">
    <property type="entry name" value="DNA-binding pseudobarrel domain"/>
    <property type="match status" value="2"/>
</dbReference>
<name>A0A9J6ASH9_SOLCO</name>
<dbReference type="InterPro" id="IPR003340">
    <property type="entry name" value="B3_DNA-bd"/>
</dbReference>
<evidence type="ECO:0000313" key="8">
    <source>
        <dbReference type="EMBL" id="KAG5627251.1"/>
    </source>
</evidence>
<dbReference type="EMBL" id="JACXVP010000002">
    <property type="protein sequence ID" value="KAG5627251.1"/>
    <property type="molecule type" value="Genomic_DNA"/>
</dbReference>
<feature type="domain" description="TF-B3" evidence="7">
    <location>
        <begin position="117"/>
        <end position="213"/>
    </location>
</feature>
<keyword evidence="6" id="KW-0812">Transmembrane</keyword>
<sequence>MIRIANRLVYKFEWRSVDFERRTKSTRDANTGFVRELERGKRNRVRYASGSCPDRWLVFGFRLVLWREEEAGSFGVLYAIAYLLWSFWKGKSIMMESIGSSEIDNDEYWPLSGKSYVDIILTKSAVKPTYSLYLPKKMNKELPSIGVPVVLTCGRKKWNLFYGGARSTYKFISTGWRKFVDGNNLKEGDGLVFELSECNTSKIEFRVQILRGDFPVELIPEDVEEQELQSSDQIDYGGTFSSFCNKSRSSFERVSNHKHSYSTMKQPEIESSGIPEIDNGEYWPLSGKPYVDLILTKTGVKPIYSMGTESTLLWDFLYLPKKMTSELPSAGARAVSAVLTCGQKKWDMFYGGVKSGHKFSIEWRKFVDDNNLKEGDGLVFELLECSASKIHFRVQILRGDFPAELKPEDEEGANSDNPILLG</sequence>
<protein>
    <recommendedName>
        <fullName evidence="7">TF-B3 domain-containing protein</fullName>
    </recommendedName>
</protein>